<evidence type="ECO:0000313" key="1">
    <source>
        <dbReference type="EMBL" id="EPB69118.1"/>
    </source>
</evidence>
<proteinExistence type="predicted"/>
<name>A0A0D6LCZ2_9BILA</name>
<organism evidence="1 2">
    <name type="scientific">Ancylostoma ceylanicum</name>
    <dbReference type="NCBI Taxonomy" id="53326"/>
    <lineage>
        <taxon>Eukaryota</taxon>
        <taxon>Metazoa</taxon>
        <taxon>Ecdysozoa</taxon>
        <taxon>Nematoda</taxon>
        <taxon>Chromadorea</taxon>
        <taxon>Rhabditida</taxon>
        <taxon>Rhabditina</taxon>
        <taxon>Rhabditomorpha</taxon>
        <taxon>Strongyloidea</taxon>
        <taxon>Ancylostomatidae</taxon>
        <taxon>Ancylostomatinae</taxon>
        <taxon>Ancylostoma</taxon>
    </lineage>
</organism>
<keyword evidence="2" id="KW-1185">Reference proteome</keyword>
<sequence length="87" mass="10121">MSQWCRSSDGRKLEQAHRLFHFSTLSINARMRCRAFERQRCKPLLSNQSLHLQPGSPARKPVFDGVHNALLLQSRNETMHLVPIQRV</sequence>
<reference evidence="1 2" key="1">
    <citation type="submission" date="2013-05" db="EMBL/GenBank/DDBJ databases">
        <title>Draft genome of the parasitic nematode Anyclostoma ceylanicum.</title>
        <authorList>
            <person name="Mitreva M."/>
        </authorList>
    </citation>
    <scope>NUCLEOTIDE SEQUENCE [LARGE SCALE GENOMIC DNA]</scope>
</reference>
<dbReference type="EMBL" id="KE125337">
    <property type="protein sequence ID" value="EPB69118.1"/>
    <property type="molecule type" value="Genomic_DNA"/>
</dbReference>
<protein>
    <submittedName>
        <fullName evidence="1">Uncharacterized protein</fullName>
    </submittedName>
</protein>
<dbReference type="AlphaFoldDB" id="A0A0D6LCZ2"/>
<accession>A0A0D6LCZ2</accession>
<gene>
    <name evidence="1" type="ORF">ANCCEY_11785</name>
</gene>
<dbReference type="Proteomes" id="UP000054495">
    <property type="component" value="Unassembled WGS sequence"/>
</dbReference>
<evidence type="ECO:0000313" key="2">
    <source>
        <dbReference type="Proteomes" id="UP000054495"/>
    </source>
</evidence>